<protein>
    <submittedName>
        <fullName evidence="2">Uncharacterized protein</fullName>
    </submittedName>
</protein>
<evidence type="ECO:0000313" key="3">
    <source>
        <dbReference type="Proteomes" id="UP001501126"/>
    </source>
</evidence>
<dbReference type="Proteomes" id="UP001501126">
    <property type="component" value="Unassembled WGS sequence"/>
</dbReference>
<feature type="compositionally biased region" description="Basic and acidic residues" evidence="1">
    <location>
        <begin position="164"/>
        <end position="179"/>
    </location>
</feature>
<keyword evidence="3" id="KW-1185">Reference proteome</keyword>
<proteinExistence type="predicted"/>
<evidence type="ECO:0000256" key="1">
    <source>
        <dbReference type="SAM" id="MobiDB-lite"/>
    </source>
</evidence>
<reference evidence="2 3" key="1">
    <citation type="journal article" date="2019" name="Int. J. Syst. Evol. Microbiol.">
        <title>The Global Catalogue of Microorganisms (GCM) 10K type strain sequencing project: providing services to taxonomists for standard genome sequencing and annotation.</title>
        <authorList>
            <consortium name="The Broad Institute Genomics Platform"/>
            <consortium name="The Broad Institute Genome Sequencing Center for Infectious Disease"/>
            <person name="Wu L."/>
            <person name="Ma J."/>
        </authorList>
    </citation>
    <scope>NUCLEOTIDE SEQUENCE [LARGE SCALE GENOMIC DNA]</scope>
    <source>
        <strain evidence="2 3">JCM 16083</strain>
    </source>
</reference>
<evidence type="ECO:0000313" key="2">
    <source>
        <dbReference type="EMBL" id="GAA0875596.1"/>
    </source>
</evidence>
<feature type="region of interest" description="Disordered" evidence="1">
    <location>
        <begin position="164"/>
        <end position="208"/>
    </location>
</feature>
<gene>
    <name evidence="2" type="ORF">GCM10009118_20050</name>
</gene>
<feature type="compositionally biased region" description="Polar residues" evidence="1">
    <location>
        <begin position="193"/>
        <end position="208"/>
    </location>
</feature>
<accession>A0ABN1MRT3</accession>
<dbReference type="RefSeq" id="WP_343787247.1">
    <property type="nucleotide sequence ID" value="NZ_BAAAFH010000011.1"/>
</dbReference>
<sequence length="208" mass="24838">MNSIKGILDKSDYEIYDDFLNFQVDGYWLDEKLEEFYPGNMYKGTVPTLLFWMEIEKEREVVWNRILPDIGHKTICPILMCPDDCDFSCTLIDAEIENTGGTIKWNKIGIDRTEEFEPDKIGSTVEWLDKTQPLEFDLTEYEQMLDEFKKHFEIDKLRWEERNRELQEEQKKKNNERPTMHKSNGGKSDKTKVSTNNKSRSWWKSLWS</sequence>
<organism evidence="2 3">
    <name type="scientific">Wandonia haliotis</name>
    <dbReference type="NCBI Taxonomy" id="574963"/>
    <lineage>
        <taxon>Bacteria</taxon>
        <taxon>Pseudomonadati</taxon>
        <taxon>Bacteroidota</taxon>
        <taxon>Flavobacteriia</taxon>
        <taxon>Flavobacteriales</taxon>
        <taxon>Crocinitomicaceae</taxon>
        <taxon>Wandonia</taxon>
    </lineage>
</organism>
<dbReference type="EMBL" id="BAAAFH010000011">
    <property type="protein sequence ID" value="GAA0875596.1"/>
    <property type="molecule type" value="Genomic_DNA"/>
</dbReference>
<comment type="caution">
    <text evidence="2">The sequence shown here is derived from an EMBL/GenBank/DDBJ whole genome shotgun (WGS) entry which is preliminary data.</text>
</comment>
<name>A0ABN1MRT3_9FLAO</name>